<dbReference type="Proteomes" id="UP000002028">
    <property type="component" value="Plasmid pSLIN02"/>
</dbReference>
<evidence type="ECO:0000313" key="3">
    <source>
        <dbReference type="Proteomes" id="UP000002028"/>
    </source>
</evidence>
<dbReference type="GO" id="GO:0046872">
    <property type="term" value="F:metal ion binding"/>
    <property type="evidence" value="ECO:0007669"/>
    <property type="project" value="InterPro"/>
</dbReference>
<keyword evidence="2" id="KW-0614">Plasmid</keyword>
<feature type="domain" description="HMA" evidence="1">
    <location>
        <begin position="6"/>
        <end position="72"/>
    </location>
</feature>
<dbReference type="KEGG" id="sli:Slin_6874"/>
<dbReference type="InterPro" id="IPR006121">
    <property type="entry name" value="HMA_dom"/>
</dbReference>
<organism evidence="2 3">
    <name type="scientific">Spirosoma linguale (strain ATCC 33905 / DSM 74 / LMG 10896 / Claus 1)</name>
    <dbReference type="NCBI Taxonomy" id="504472"/>
    <lineage>
        <taxon>Bacteria</taxon>
        <taxon>Pseudomonadati</taxon>
        <taxon>Bacteroidota</taxon>
        <taxon>Cytophagia</taxon>
        <taxon>Cytophagales</taxon>
        <taxon>Cytophagaceae</taxon>
        <taxon>Spirosoma</taxon>
    </lineage>
</organism>
<gene>
    <name evidence="2" type="ordered locus">Slin_6874</name>
</gene>
<proteinExistence type="predicted"/>
<dbReference type="RefSeq" id="WP_012931302.1">
    <property type="nucleotide sequence ID" value="NC_013732.1"/>
</dbReference>
<dbReference type="InterPro" id="IPR036163">
    <property type="entry name" value="HMA_dom_sf"/>
</dbReference>
<dbReference type="AlphaFoldDB" id="D2QVJ1"/>
<dbReference type="Gene3D" id="3.30.70.100">
    <property type="match status" value="1"/>
</dbReference>
<dbReference type="EMBL" id="CP001771">
    <property type="protein sequence ID" value="ADB42823.1"/>
    <property type="molecule type" value="Genomic_DNA"/>
</dbReference>
<dbReference type="SUPFAM" id="SSF55008">
    <property type="entry name" value="HMA, heavy metal-associated domain"/>
    <property type="match status" value="1"/>
</dbReference>
<evidence type="ECO:0000259" key="1">
    <source>
        <dbReference type="PROSITE" id="PS50846"/>
    </source>
</evidence>
<dbReference type="PROSITE" id="PS50846">
    <property type="entry name" value="HMA_2"/>
    <property type="match status" value="1"/>
</dbReference>
<accession>D2QVJ1</accession>
<geneLocation type="plasmid" evidence="2 3">
    <name>pSLIN02</name>
</geneLocation>
<reference evidence="2 3" key="1">
    <citation type="journal article" date="2010" name="Stand. Genomic Sci.">
        <title>Complete genome sequence of Spirosoma linguale type strain (1).</title>
        <authorList>
            <person name="Lail K."/>
            <person name="Sikorski J."/>
            <person name="Saunders E."/>
            <person name="Lapidus A."/>
            <person name="Glavina Del Rio T."/>
            <person name="Copeland A."/>
            <person name="Tice H."/>
            <person name="Cheng J.-F."/>
            <person name="Lucas S."/>
            <person name="Nolan M."/>
            <person name="Bruce D."/>
            <person name="Goodwin L."/>
            <person name="Pitluck S."/>
            <person name="Ivanova N."/>
            <person name="Mavromatis K."/>
            <person name="Ovchinnikova G."/>
            <person name="Pati A."/>
            <person name="Chen A."/>
            <person name="Palaniappan K."/>
            <person name="Land M."/>
            <person name="Hauser L."/>
            <person name="Chang Y.-J."/>
            <person name="Jeffries C.D."/>
            <person name="Chain P."/>
            <person name="Brettin T."/>
            <person name="Detter J.C."/>
            <person name="Schuetze A."/>
            <person name="Rohde M."/>
            <person name="Tindall B.J."/>
            <person name="Goeker M."/>
            <person name="Bristow J."/>
            <person name="Eisen J.A."/>
            <person name="Markowitz V."/>
            <person name="Hugenholtz P."/>
            <person name="Kyrpides N.C."/>
            <person name="Klenk H.-P."/>
            <person name="Chen F."/>
        </authorList>
    </citation>
    <scope>NUCLEOTIDE SEQUENCE [LARGE SCALE GENOMIC DNA]</scope>
    <source>
        <strain evidence="3">ATCC 33905 / DSM 74 / LMG 10896 / Claus 1</strain>
    </source>
</reference>
<sequence>METTTQSAIQFKTNIKCGGCVATVTPFLDKTVGAQHWQVDTANPDKVLTVQADGVLAEQVQQAVQQAGYKAELLNK</sequence>
<dbReference type="HOGENOM" id="CLU_134973_7_3_10"/>
<keyword evidence="3" id="KW-1185">Reference proteome</keyword>
<name>D2QVJ1_SPILD</name>
<evidence type="ECO:0000313" key="2">
    <source>
        <dbReference type="EMBL" id="ADB42823.1"/>
    </source>
</evidence>
<protein>
    <recommendedName>
        <fullName evidence="1">HMA domain-containing protein</fullName>
    </recommendedName>
</protein>